<evidence type="ECO:0000313" key="2">
    <source>
        <dbReference type="Proteomes" id="UP000244727"/>
    </source>
</evidence>
<dbReference type="GeneID" id="36512817"/>
<dbReference type="Pfam" id="PF24381">
    <property type="entry name" value="DUF7537"/>
    <property type="match status" value="1"/>
</dbReference>
<dbReference type="Proteomes" id="UP000244727">
    <property type="component" value="Chromosome"/>
</dbReference>
<dbReference type="KEGG" id="harc:HARCEL1_09880"/>
<proteinExistence type="predicted"/>
<gene>
    <name evidence="1" type="ORF">HARCEL1_09880</name>
</gene>
<name>A0A2R4X2J5_9EURY</name>
<organism evidence="1 2">
    <name type="scientific">Halococcoides cellulosivorans</name>
    <dbReference type="NCBI Taxonomy" id="1679096"/>
    <lineage>
        <taxon>Archaea</taxon>
        <taxon>Methanobacteriati</taxon>
        <taxon>Methanobacteriota</taxon>
        <taxon>Stenosarchaea group</taxon>
        <taxon>Halobacteria</taxon>
        <taxon>Halobacteriales</taxon>
        <taxon>Haloarculaceae</taxon>
        <taxon>Halococcoides</taxon>
    </lineage>
</organism>
<keyword evidence="2" id="KW-1185">Reference proteome</keyword>
<reference evidence="1 2" key="1">
    <citation type="submission" date="2018-04" db="EMBL/GenBank/DDBJ databases">
        <title>Halococcoides cellulosivorans gen. nov., sp. nov., an extremely halophilic cellulose-utilizing haloarchaeon from hypersaline lakes.</title>
        <authorList>
            <person name="Sorokin D.Y."/>
            <person name="Toshchakov S.V."/>
            <person name="Samarov N.I."/>
            <person name="Korzhenkov A."/>
            <person name="Kublanov I.V."/>
        </authorList>
    </citation>
    <scope>NUCLEOTIDE SEQUENCE [LARGE SCALE GENOMIC DNA]</scope>
    <source>
        <strain evidence="1 2">HArcel1</strain>
    </source>
</reference>
<accession>A0A2R4X2J5</accession>
<sequence>MDRYRATVVTTALVVALAGCSLPSDAPTDTVTPVDIGSTDPPGVSTRTDSVDAEALLDAHERALANRSFALRVNRTERQHGETVGTLGVDAGFGAADGEYRMDVRASGRLTAYAWAQRSRYWAGDGQSVVVREYNQTTLYHQTEPARWALPIESTRRSRIAGALADLTVTSIEPQASGVRIEARADPAGDGVTDFWSAPTVRSATLVLDVSNAGLIRAIDLEYTLVESDGDRIQIRETTQIDGVGSTTVGRPAWVETALPNASSATPDRDRPGY</sequence>
<dbReference type="EMBL" id="CP028858">
    <property type="protein sequence ID" value="AWB27994.1"/>
    <property type="molecule type" value="Genomic_DNA"/>
</dbReference>
<dbReference type="AlphaFoldDB" id="A0A2R4X2J5"/>
<dbReference type="InterPro" id="IPR055959">
    <property type="entry name" value="DUF7537"/>
</dbReference>
<dbReference type="RefSeq" id="WP_108382994.1">
    <property type="nucleotide sequence ID" value="NZ_CP028858.1"/>
</dbReference>
<evidence type="ECO:0008006" key="3">
    <source>
        <dbReference type="Google" id="ProtNLM"/>
    </source>
</evidence>
<evidence type="ECO:0000313" key="1">
    <source>
        <dbReference type="EMBL" id="AWB27994.1"/>
    </source>
</evidence>
<dbReference type="PROSITE" id="PS51257">
    <property type="entry name" value="PROKAR_LIPOPROTEIN"/>
    <property type="match status" value="1"/>
</dbReference>
<protein>
    <recommendedName>
        <fullName evidence="3">Lipoprotein</fullName>
    </recommendedName>
</protein>